<dbReference type="GO" id="GO:0030254">
    <property type="term" value="P:protein secretion by the type III secretion system"/>
    <property type="evidence" value="ECO:0007669"/>
    <property type="project" value="InterPro"/>
</dbReference>
<proteinExistence type="inferred from homology"/>
<dbReference type="NCBIfam" id="NF011857">
    <property type="entry name" value="PRK15329.1"/>
    <property type="match status" value="1"/>
</dbReference>
<comment type="caution">
    <text evidence="3">The sequence shown here is derived from an EMBL/GenBank/DDBJ whole genome shotgun (WGS) entry which is preliminary data.</text>
</comment>
<evidence type="ECO:0000256" key="2">
    <source>
        <dbReference type="ARBA" id="ARBA00093795"/>
    </source>
</evidence>
<dbReference type="Pfam" id="PF05932">
    <property type="entry name" value="CesT"/>
    <property type="match status" value="1"/>
</dbReference>
<dbReference type="Proteomes" id="UP000839682">
    <property type="component" value="Unassembled WGS sequence"/>
</dbReference>
<reference evidence="3" key="1">
    <citation type="submission" date="2018-07" db="EMBL/GenBank/DDBJ databases">
        <authorList>
            <person name="Ashton P.M."/>
            <person name="Dallman T."/>
            <person name="Nair S."/>
            <person name="De Pinna E."/>
            <person name="Peters T."/>
            <person name="Grant K."/>
        </authorList>
    </citation>
    <scope>NUCLEOTIDE SEQUENCE [LARGE SCALE GENOMIC DNA]</scope>
    <source>
        <strain evidence="3">440016</strain>
    </source>
</reference>
<evidence type="ECO:0000313" key="3">
    <source>
        <dbReference type="EMBL" id="EAA7255335.1"/>
    </source>
</evidence>
<dbReference type="AlphaFoldDB" id="A0A3V2NZF8"/>
<gene>
    <name evidence="3" type="ORF">DSF98_22155</name>
</gene>
<sequence length="128" mass="14687">MYQHERIISETGDILGLPLDFDEEGQCALQFDENLFVSFQIWKNDTWLLTGLLLDTLPPEPDNAFWKKIMMLNGELAMDNAGNLVYSENDNALLLTDTVTDLSNVHAIIAHLENFVNRQEYLIQTLQE</sequence>
<dbReference type="Gene3D" id="3.30.1460.10">
    <property type="match status" value="1"/>
</dbReference>
<dbReference type="SUPFAM" id="SSF69635">
    <property type="entry name" value="Type III secretory system chaperone-like"/>
    <property type="match status" value="1"/>
</dbReference>
<accession>A0A3V2NZF8</accession>
<dbReference type="EMBL" id="AAACIV010000027">
    <property type="protein sequence ID" value="EAA7255335.1"/>
    <property type="molecule type" value="Genomic_DNA"/>
</dbReference>
<dbReference type="InterPro" id="IPR010261">
    <property type="entry name" value="Tir_chaperone"/>
</dbReference>
<evidence type="ECO:0000256" key="1">
    <source>
        <dbReference type="ARBA" id="ARBA00093771"/>
    </source>
</evidence>
<protein>
    <recommendedName>
        <fullName evidence="2">Tir chaperone</fullName>
    </recommendedName>
</protein>
<name>A0A3V2NZF8_SALET</name>
<comment type="similarity">
    <text evidence="1">Belongs to the CesT/SycH chaperone family.</text>
</comment>
<organism evidence="3">
    <name type="scientific">Salmonella enterica I</name>
    <dbReference type="NCBI Taxonomy" id="59201"/>
    <lineage>
        <taxon>Bacteria</taxon>
        <taxon>Pseudomonadati</taxon>
        <taxon>Pseudomonadota</taxon>
        <taxon>Gammaproteobacteria</taxon>
        <taxon>Enterobacterales</taxon>
        <taxon>Enterobacteriaceae</taxon>
        <taxon>Salmonella</taxon>
    </lineage>
</organism>